<comment type="catalytic activity">
    <reaction evidence="1 6">
        <text>alpha,alpha-trehalose 6-phosphate + H2O = alpha,alpha-trehalose + phosphate</text>
        <dbReference type="Rhea" id="RHEA:23420"/>
        <dbReference type="ChEBI" id="CHEBI:15377"/>
        <dbReference type="ChEBI" id="CHEBI:16551"/>
        <dbReference type="ChEBI" id="CHEBI:43474"/>
        <dbReference type="ChEBI" id="CHEBI:58429"/>
        <dbReference type="EC" id="3.1.3.12"/>
    </reaction>
</comment>
<dbReference type="GO" id="GO:0005992">
    <property type="term" value="P:trehalose biosynthetic process"/>
    <property type="evidence" value="ECO:0007669"/>
    <property type="project" value="UniProtKB-UniPathway"/>
</dbReference>
<comment type="cofactor">
    <cofactor evidence="6">
        <name>Mg(2+)</name>
        <dbReference type="ChEBI" id="CHEBI:18420"/>
    </cofactor>
</comment>
<comment type="similarity">
    <text evidence="3 6">Belongs to the trehalose phosphatase family.</text>
</comment>
<evidence type="ECO:0000256" key="6">
    <source>
        <dbReference type="RuleBase" id="RU361117"/>
    </source>
</evidence>
<evidence type="ECO:0000256" key="4">
    <source>
        <dbReference type="ARBA" id="ARBA00022801"/>
    </source>
</evidence>
<keyword evidence="6" id="KW-0460">Magnesium</keyword>
<proteinExistence type="inferred from homology"/>
<dbReference type="GO" id="GO:0046872">
    <property type="term" value="F:metal ion binding"/>
    <property type="evidence" value="ECO:0007669"/>
    <property type="project" value="UniProtKB-KW"/>
</dbReference>
<dbReference type="Gene3D" id="3.30.70.1020">
    <property type="entry name" value="Trehalose-6-phosphate phosphatase related protein, domain 2"/>
    <property type="match status" value="1"/>
</dbReference>
<keyword evidence="6" id="KW-0479">Metal-binding</keyword>
<dbReference type="Proteomes" id="UP000653674">
    <property type="component" value="Unassembled WGS sequence"/>
</dbReference>
<dbReference type="UniPathway" id="UPA00299"/>
<dbReference type="EMBL" id="BONU01000003">
    <property type="protein sequence ID" value="GIG72155.1"/>
    <property type="molecule type" value="Genomic_DNA"/>
</dbReference>
<keyword evidence="4 6" id="KW-0378">Hydrolase</keyword>
<dbReference type="AlphaFoldDB" id="A0A8J3LKD3"/>
<comment type="pathway">
    <text evidence="2 6">Glycan biosynthesis; trehalose biosynthesis.</text>
</comment>
<evidence type="ECO:0000313" key="8">
    <source>
        <dbReference type="Proteomes" id="UP000653674"/>
    </source>
</evidence>
<dbReference type="InterPro" id="IPR044651">
    <property type="entry name" value="OTSB-like"/>
</dbReference>
<comment type="caution">
    <text evidence="7">The sequence shown here is derived from an EMBL/GenBank/DDBJ whole genome shotgun (WGS) entry which is preliminary data.</text>
</comment>
<accession>A0A8J3LKD3</accession>
<dbReference type="EC" id="3.1.3.12" evidence="6"/>
<dbReference type="PANTHER" id="PTHR43768">
    <property type="entry name" value="TREHALOSE 6-PHOSPHATE PHOSPHATASE"/>
    <property type="match status" value="1"/>
</dbReference>
<dbReference type="Pfam" id="PF02358">
    <property type="entry name" value="Trehalose_PPase"/>
    <property type="match status" value="1"/>
</dbReference>
<evidence type="ECO:0000256" key="3">
    <source>
        <dbReference type="ARBA" id="ARBA00008770"/>
    </source>
</evidence>
<dbReference type="SUPFAM" id="SSF56784">
    <property type="entry name" value="HAD-like"/>
    <property type="match status" value="1"/>
</dbReference>
<dbReference type="RefSeq" id="WP_168072433.1">
    <property type="nucleotide sequence ID" value="NZ_BAAAQJ010000008.1"/>
</dbReference>
<dbReference type="InterPro" id="IPR003337">
    <property type="entry name" value="Trehalose_PPase"/>
</dbReference>
<evidence type="ECO:0000313" key="7">
    <source>
        <dbReference type="EMBL" id="GIG72155.1"/>
    </source>
</evidence>
<name>A0A8J3LKD3_9ACTN</name>
<evidence type="ECO:0000256" key="5">
    <source>
        <dbReference type="ARBA" id="ARBA00024179"/>
    </source>
</evidence>
<dbReference type="NCBIfam" id="TIGR00685">
    <property type="entry name" value="T6PP"/>
    <property type="match status" value="1"/>
</dbReference>
<sequence length="280" mass="30657">MPPLDTAQEPSGQQAPLSPTAALKATAERADNCVFFFDFDGTLAPIQDDPNAVQVTPGVLEAISELAARVRRVSLVSARPVDFLRSRFPDVPLTLHGLYGLESQYVPGKTITYPPALPFADLMTELARRAERELPDEVLVEFKRLSVALHYRSAPELRDAVHAWAQDQASRHGLREQEGRMVIELKPSVQRDKGSVVAEEIEDFSCAWYFGDDLGDLAAFRALAVREAADPNFLGVRVAVRNPETGAEVAAAADLHLEGPAAVPAFLREALTLLPRRDKP</sequence>
<organism evidence="7 8">
    <name type="scientific">Planosporangium flavigriseum</name>
    <dbReference type="NCBI Taxonomy" id="373681"/>
    <lineage>
        <taxon>Bacteria</taxon>
        <taxon>Bacillati</taxon>
        <taxon>Actinomycetota</taxon>
        <taxon>Actinomycetes</taxon>
        <taxon>Micromonosporales</taxon>
        <taxon>Micromonosporaceae</taxon>
        <taxon>Planosporangium</taxon>
    </lineage>
</organism>
<dbReference type="NCBIfam" id="TIGR01484">
    <property type="entry name" value="HAD-SF-IIB"/>
    <property type="match status" value="1"/>
</dbReference>
<evidence type="ECO:0000256" key="2">
    <source>
        <dbReference type="ARBA" id="ARBA00005199"/>
    </source>
</evidence>
<dbReference type="Gene3D" id="3.40.50.1000">
    <property type="entry name" value="HAD superfamily/HAD-like"/>
    <property type="match status" value="1"/>
</dbReference>
<evidence type="ECO:0000256" key="1">
    <source>
        <dbReference type="ARBA" id="ARBA00000500"/>
    </source>
</evidence>
<dbReference type="PANTHER" id="PTHR43768:SF3">
    <property type="entry name" value="TREHALOSE 6-PHOSPHATE PHOSPHATASE"/>
    <property type="match status" value="1"/>
</dbReference>
<gene>
    <name evidence="7" type="ORF">Pfl04_05590</name>
</gene>
<reference evidence="7" key="1">
    <citation type="submission" date="2021-01" db="EMBL/GenBank/DDBJ databases">
        <title>Whole genome shotgun sequence of Planosporangium flavigriseum NBRC 105377.</title>
        <authorList>
            <person name="Komaki H."/>
            <person name="Tamura T."/>
        </authorList>
    </citation>
    <scope>NUCLEOTIDE SEQUENCE</scope>
    <source>
        <strain evidence="7">NBRC 105377</strain>
    </source>
</reference>
<dbReference type="InterPro" id="IPR036412">
    <property type="entry name" value="HAD-like_sf"/>
</dbReference>
<dbReference type="GO" id="GO:0004805">
    <property type="term" value="F:trehalose-phosphatase activity"/>
    <property type="evidence" value="ECO:0007669"/>
    <property type="project" value="UniProtKB-EC"/>
</dbReference>
<protein>
    <recommendedName>
        <fullName evidence="6">Trehalose 6-phosphate phosphatase</fullName>
        <ecNumber evidence="6">3.1.3.12</ecNumber>
    </recommendedName>
</protein>
<dbReference type="InterPro" id="IPR006379">
    <property type="entry name" value="HAD-SF_hydro_IIB"/>
</dbReference>
<dbReference type="InterPro" id="IPR023214">
    <property type="entry name" value="HAD_sf"/>
</dbReference>
<keyword evidence="8" id="KW-1185">Reference proteome</keyword>
<comment type="function">
    <text evidence="5 6">Removes the phosphate from trehalose 6-phosphate to produce free trehalose.</text>
</comment>